<proteinExistence type="predicted"/>
<dbReference type="EMBL" id="HBEY01047823">
    <property type="protein sequence ID" value="CAD8619593.1"/>
    <property type="molecule type" value="Transcribed_RNA"/>
</dbReference>
<sequence>MQVCEGGAVDRNAFISHFNKQTWRGIMQTKELEAALGAAESRTNQGTYFTSRQPRLAKLGALRSGITANGHFPGSDFMQALTPRAKEPPGGLLIREPGRNSACFLTSPRMQQGATLSKRELRDEVLMGLPPTIR</sequence>
<reference evidence="1" key="1">
    <citation type="submission" date="2021-01" db="EMBL/GenBank/DDBJ databases">
        <authorList>
            <person name="Corre E."/>
            <person name="Pelletier E."/>
            <person name="Niang G."/>
            <person name="Scheremetjew M."/>
            <person name="Finn R."/>
            <person name="Kale V."/>
            <person name="Holt S."/>
            <person name="Cochrane G."/>
            <person name="Meng A."/>
            <person name="Brown T."/>
            <person name="Cohen L."/>
        </authorList>
    </citation>
    <scope>NUCLEOTIDE SEQUENCE</scope>
    <source>
        <strain evidence="1">PLY182g</strain>
    </source>
</reference>
<organism evidence="1">
    <name type="scientific">Coccolithus braarudii</name>
    <dbReference type="NCBI Taxonomy" id="221442"/>
    <lineage>
        <taxon>Eukaryota</taxon>
        <taxon>Haptista</taxon>
        <taxon>Haptophyta</taxon>
        <taxon>Prymnesiophyceae</taxon>
        <taxon>Coccolithales</taxon>
        <taxon>Coccolithaceae</taxon>
        <taxon>Coccolithus</taxon>
    </lineage>
</organism>
<gene>
    <name evidence="1" type="ORF">CPEL01642_LOCUS22974</name>
</gene>
<protein>
    <submittedName>
        <fullName evidence="1">Uncharacterized protein</fullName>
    </submittedName>
</protein>
<dbReference type="AlphaFoldDB" id="A0A7S0LQJ2"/>
<evidence type="ECO:0000313" key="1">
    <source>
        <dbReference type="EMBL" id="CAD8619593.1"/>
    </source>
</evidence>
<accession>A0A7S0LQJ2</accession>
<name>A0A7S0LQJ2_9EUKA</name>